<gene>
    <name evidence="12" type="ORF">AM587_10004765</name>
</gene>
<dbReference type="InterPro" id="IPR023213">
    <property type="entry name" value="CAT-like_dom_sf"/>
</dbReference>
<dbReference type="Pfam" id="PF00198">
    <property type="entry name" value="2-oxoacid_dh"/>
    <property type="match status" value="1"/>
</dbReference>
<protein>
    <recommendedName>
        <fullName evidence="9">Dihydrolipoamide acetyltransferase component of pyruvate dehydrogenase complex</fullName>
        <ecNumber evidence="9">2.3.1.-</ecNumber>
    </recommendedName>
</protein>
<name>A0A0W8DNN1_PHYNI</name>
<dbReference type="OrthoDB" id="5391403at2759"/>
<feature type="domain" description="Lipoyl-binding" evidence="11">
    <location>
        <begin position="180"/>
        <end position="255"/>
    </location>
</feature>
<comment type="caution">
    <text evidence="12">The sequence shown here is derived from an EMBL/GenBank/DDBJ whole genome shotgun (WGS) entry which is preliminary data.</text>
</comment>
<evidence type="ECO:0000256" key="1">
    <source>
        <dbReference type="ARBA" id="ARBA00001938"/>
    </source>
</evidence>
<evidence type="ECO:0000256" key="5">
    <source>
        <dbReference type="ARBA" id="ARBA00022679"/>
    </source>
</evidence>
<dbReference type="PANTHER" id="PTHR43416:SF5">
    <property type="entry name" value="DIHYDROLIPOYLLYSINE-RESIDUE SUCCINYLTRANSFERASE COMPONENT OF 2-OXOGLUTARATE DEHYDROGENASE COMPLEX, MITOCHONDRIAL"/>
    <property type="match status" value="1"/>
</dbReference>
<organism evidence="12 13">
    <name type="scientific">Phytophthora nicotianae</name>
    <name type="common">Potato buckeye rot agent</name>
    <name type="synonym">Phytophthora parasitica</name>
    <dbReference type="NCBI Taxonomy" id="4792"/>
    <lineage>
        <taxon>Eukaryota</taxon>
        <taxon>Sar</taxon>
        <taxon>Stramenopiles</taxon>
        <taxon>Oomycota</taxon>
        <taxon>Peronosporomycetes</taxon>
        <taxon>Peronosporales</taxon>
        <taxon>Peronosporaceae</taxon>
        <taxon>Phytophthora</taxon>
    </lineage>
</organism>
<keyword evidence="6 9" id="KW-0450">Lipoyl</keyword>
<evidence type="ECO:0000256" key="10">
    <source>
        <dbReference type="SAM" id="MobiDB-lite"/>
    </source>
</evidence>
<dbReference type="PANTHER" id="PTHR43416">
    <property type="entry name" value="DIHYDROLIPOYLLYSINE-RESIDUE SUCCINYLTRANSFERASE COMPONENT OF 2-OXOGLUTARATE DEHYDROGENASE COMPLEX, MITOCHONDRIAL-RELATED"/>
    <property type="match status" value="1"/>
</dbReference>
<evidence type="ECO:0000256" key="9">
    <source>
        <dbReference type="RuleBase" id="RU003423"/>
    </source>
</evidence>
<keyword evidence="8 9" id="KW-0012">Acyltransferase</keyword>
<dbReference type="GO" id="GO:0005739">
    <property type="term" value="C:mitochondrion"/>
    <property type="evidence" value="ECO:0007669"/>
    <property type="project" value="TreeGrafter"/>
</dbReference>
<dbReference type="AlphaFoldDB" id="A0A0W8DNN1"/>
<keyword evidence="7" id="KW-0809">Transit peptide</keyword>
<keyword evidence="5 9" id="KW-0808">Transferase</keyword>
<reference evidence="12 13" key="1">
    <citation type="submission" date="2015-11" db="EMBL/GenBank/DDBJ databases">
        <title>Genomes and virulence difference between two physiological races of Phytophthora nicotianae.</title>
        <authorList>
            <person name="Liu H."/>
            <person name="Ma X."/>
            <person name="Yu H."/>
            <person name="Fang D."/>
            <person name="Li Y."/>
            <person name="Wang X."/>
            <person name="Wang W."/>
            <person name="Dong Y."/>
            <person name="Xiao B."/>
        </authorList>
    </citation>
    <scope>NUCLEOTIDE SEQUENCE [LARGE SCALE GENOMIC DNA]</scope>
    <source>
        <strain evidence="13">race 0</strain>
    </source>
</reference>
<evidence type="ECO:0000313" key="12">
    <source>
        <dbReference type="EMBL" id="KUF97991.1"/>
    </source>
</evidence>
<dbReference type="InterPro" id="IPR003016">
    <property type="entry name" value="2-oxoA_DH_lipoyl-BS"/>
</dbReference>
<feature type="region of interest" description="Disordered" evidence="10">
    <location>
        <begin position="155"/>
        <end position="189"/>
    </location>
</feature>
<dbReference type="GO" id="GO:0004149">
    <property type="term" value="F:dihydrolipoyllysine-residue succinyltransferase activity"/>
    <property type="evidence" value="ECO:0007669"/>
    <property type="project" value="TreeGrafter"/>
</dbReference>
<dbReference type="InterPro" id="IPR000089">
    <property type="entry name" value="Biotin_lipoyl"/>
</dbReference>
<dbReference type="PROSITE" id="PS50968">
    <property type="entry name" value="BIOTINYL_LIPOYL"/>
    <property type="match status" value="2"/>
</dbReference>
<dbReference type="InterPro" id="IPR001078">
    <property type="entry name" value="2-oxoacid_DH_actylTfrase"/>
</dbReference>
<dbReference type="CDD" id="cd06849">
    <property type="entry name" value="lipoyl_domain"/>
    <property type="match status" value="2"/>
</dbReference>
<dbReference type="EMBL" id="LNFO01000904">
    <property type="protein sequence ID" value="KUF97991.1"/>
    <property type="molecule type" value="Genomic_DNA"/>
</dbReference>
<evidence type="ECO:0000256" key="2">
    <source>
        <dbReference type="ARBA" id="ARBA00005145"/>
    </source>
</evidence>
<evidence type="ECO:0000256" key="3">
    <source>
        <dbReference type="ARBA" id="ARBA00007317"/>
    </source>
</evidence>
<dbReference type="InterPro" id="IPR011053">
    <property type="entry name" value="Single_hybrid_motif"/>
</dbReference>
<dbReference type="SUPFAM" id="SSF52777">
    <property type="entry name" value="CoA-dependent acyltransferases"/>
    <property type="match status" value="1"/>
</dbReference>
<dbReference type="Gene3D" id="3.30.559.10">
    <property type="entry name" value="Chloramphenicol acetyltransferase-like domain"/>
    <property type="match status" value="1"/>
</dbReference>
<proteinExistence type="inferred from homology"/>
<dbReference type="Gene3D" id="2.40.50.100">
    <property type="match status" value="2"/>
</dbReference>
<comment type="pathway">
    <text evidence="2">Amino-acid degradation; L-lysine degradation via saccharopine pathway; glutaryl-CoA from L-lysine: step 6/6.</text>
</comment>
<sequence>MHGSGRVLLRAAARANGAARRSLTSLSSSAGVLAARSANSGALKLRGAGAVMARAQRLNAASTVQFRAFSSSGDATDVPVPSMGDSISEGTVVEWLKQPGDAVAEDEVVVVLETDKVSVDVRAPFAGAMGQQLAAIDDNVNVGAPLFQIVKGAAGTESAPETKTEAKTETAPAAAPSGEETTVPVPSMGDSISEGTIVEWIKKAGDYVAEDEVVVVLETDKVSVDVRAPKSGTITKTLADVDQTVEIGVPLFSMVFGAERLKESQNTAASLTTFQEVDMSKLMGLRKQYKDAFEAKHGVKLGFMSAFVKASASALLEVPGVNAMIDDEHQEIVYRDYVDMSVAVSTPKGLVTPVLKNTESMSFADVEKGLAELAARARDGKLTLEEMTGGNFTISNGGVFGSLMGTPIINLPQSGILGMHGTKMRPVVVDGEVVARPMMYLALTYDHRLIDGREGVTCLKAIADKIENPERLLLDI</sequence>
<evidence type="ECO:0000313" key="13">
    <source>
        <dbReference type="Proteomes" id="UP000052943"/>
    </source>
</evidence>
<dbReference type="EC" id="2.3.1.-" evidence="9"/>
<dbReference type="InterPro" id="IPR050537">
    <property type="entry name" value="2-oxoacid_dehydrogenase"/>
</dbReference>
<feature type="domain" description="Lipoyl-binding" evidence="11">
    <location>
        <begin position="75"/>
        <end position="150"/>
    </location>
</feature>
<dbReference type="Proteomes" id="UP000052943">
    <property type="component" value="Unassembled WGS sequence"/>
</dbReference>
<evidence type="ECO:0000259" key="11">
    <source>
        <dbReference type="PROSITE" id="PS50968"/>
    </source>
</evidence>
<dbReference type="PROSITE" id="PS00189">
    <property type="entry name" value="LIPOYL"/>
    <property type="match status" value="2"/>
</dbReference>
<dbReference type="STRING" id="4790.A0A0W8DNN1"/>
<comment type="similarity">
    <text evidence="3 9">Belongs to the 2-oxoacid dehydrogenase family.</text>
</comment>
<dbReference type="Pfam" id="PF00364">
    <property type="entry name" value="Biotin_lipoyl"/>
    <property type="match status" value="2"/>
</dbReference>
<dbReference type="SUPFAM" id="SSF51230">
    <property type="entry name" value="Single hybrid motif"/>
    <property type="match status" value="2"/>
</dbReference>
<keyword evidence="4" id="KW-0816">Tricarboxylic acid cycle</keyword>
<evidence type="ECO:0000256" key="8">
    <source>
        <dbReference type="ARBA" id="ARBA00023315"/>
    </source>
</evidence>
<dbReference type="GO" id="GO:0006099">
    <property type="term" value="P:tricarboxylic acid cycle"/>
    <property type="evidence" value="ECO:0007669"/>
    <property type="project" value="UniProtKB-KW"/>
</dbReference>
<evidence type="ECO:0000256" key="7">
    <source>
        <dbReference type="ARBA" id="ARBA00022946"/>
    </source>
</evidence>
<accession>A0A0W8DNN1</accession>
<evidence type="ECO:0000256" key="6">
    <source>
        <dbReference type="ARBA" id="ARBA00022823"/>
    </source>
</evidence>
<comment type="cofactor">
    <cofactor evidence="1 9">
        <name>(R)-lipoate</name>
        <dbReference type="ChEBI" id="CHEBI:83088"/>
    </cofactor>
</comment>
<evidence type="ECO:0000256" key="4">
    <source>
        <dbReference type="ARBA" id="ARBA00022532"/>
    </source>
</evidence>